<keyword evidence="2" id="KW-0963">Cytoplasm</keyword>
<dbReference type="GO" id="GO:0008289">
    <property type="term" value="F:lipid binding"/>
    <property type="evidence" value="ECO:0007669"/>
    <property type="project" value="TreeGrafter"/>
</dbReference>
<organism evidence="6 7">
    <name type="scientific">Ladona fulva</name>
    <name type="common">Scarce chaser dragonfly</name>
    <name type="synonym">Libellula fulva</name>
    <dbReference type="NCBI Taxonomy" id="123851"/>
    <lineage>
        <taxon>Eukaryota</taxon>
        <taxon>Metazoa</taxon>
        <taxon>Ecdysozoa</taxon>
        <taxon>Arthropoda</taxon>
        <taxon>Hexapoda</taxon>
        <taxon>Insecta</taxon>
        <taxon>Pterygota</taxon>
        <taxon>Palaeoptera</taxon>
        <taxon>Odonata</taxon>
        <taxon>Epiprocta</taxon>
        <taxon>Anisoptera</taxon>
        <taxon>Libelluloidea</taxon>
        <taxon>Libellulidae</taxon>
        <taxon>Ladona</taxon>
    </lineage>
</organism>
<dbReference type="Gene3D" id="1.20.1270.60">
    <property type="entry name" value="Arfaptin homology (AH) domain/BAR domain"/>
    <property type="match status" value="1"/>
</dbReference>
<dbReference type="SUPFAM" id="SSF103657">
    <property type="entry name" value="BAR/IMD domain-like"/>
    <property type="match status" value="1"/>
</dbReference>
<dbReference type="EMBL" id="KZ308204">
    <property type="protein sequence ID" value="KAG8224649.1"/>
    <property type="molecule type" value="Genomic_DNA"/>
</dbReference>
<feature type="compositionally biased region" description="Polar residues" evidence="4">
    <location>
        <begin position="237"/>
        <end position="253"/>
    </location>
</feature>
<dbReference type="Pfam" id="PF03114">
    <property type="entry name" value="BAR"/>
    <property type="match status" value="1"/>
</dbReference>
<keyword evidence="7" id="KW-1185">Reference proteome</keyword>
<dbReference type="GO" id="GO:0015629">
    <property type="term" value="C:actin cytoskeleton"/>
    <property type="evidence" value="ECO:0007669"/>
    <property type="project" value="TreeGrafter"/>
</dbReference>
<proteinExistence type="predicted"/>
<comment type="caution">
    <text evidence="6">The sequence shown here is derived from an EMBL/GenBank/DDBJ whole genome shotgun (WGS) entry which is preliminary data.</text>
</comment>
<dbReference type="GO" id="GO:0097320">
    <property type="term" value="P:plasma membrane tubulation"/>
    <property type="evidence" value="ECO:0007669"/>
    <property type="project" value="TreeGrafter"/>
</dbReference>
<keyword evidence="3" id="KW-0206">Cytoskeleton</keyword>
<dbReference type="GO" id="GO:0005737">
    <property type="term" value="C:cytoplasm"/>
    <property type="evidence" value="ECO:0007669"/>
    <property type="project" value="InterPro"/>
</dbReference>
<accession>A0A8K0JY65</accession>
<dbReference type="InterPro" id="IPR027267">
    <property type="entry name" value="AH/BAR_dom_sf"/>
</dbReference>
<evidence type="ECO:0000256" key="3">
    <source>
        <dbReference type="ARBA" id="ARBA00023212"/>
    </source>
</evidence>
<dbReference type="PANTHER" id="PTHR47174:SF3">
    <property type="entry name" value="BRIDGING INTEGRATOR 3"/>
    <property type="match status" value="1"/>
</dbReference>
<evidence type="ECO:0000313" key="6">
    <source>
        <dbReference type="EMBL" id="KAG8224649.1"/>
    </source>
</evidence>
<protein>
    <recommendedName>
        <fullName evidence="5">BAR domain-containing protein</fullName>
    </recommendedName>
</protein>
<reference evidence="6" key="1">
    <citation type="submission" date="2013-04" db="EMBL/GenBank/DDBJ databases">
        <authorList>
            <person name="Qu J."/>
            <person name="Murali S.C."/>
            <person name="Bandaranaike D."/>
            <person name="Bellair M."/>
            <person name="Blankenburg K."/>
            <person name="Chao H."/>
            <person name="Dinh H."/>
            <person name="Doddapaneni H."/>
            <person name="Downs B."/>
            <person name="Dugan-Rocha S."/>
            <person name="Elkadiri S."/>
            <person name="Gnanaolivu R.D."/>
            <person name="Hernandez B."/>
            <person name="Javaid M."/>
            <person name="Jayaseelan J.C."/>
            <person name="Lee S."/>
            <person name="Li M."/>
            <person name="Ming W."/>
            <person name="Munidasa M."/>
            <person name="Muniz J."/>
            <person name="Nguyen L."/>
            <person name="Ongeri F."/>
            <person name="Osuji N."/>
            <person name="Pu L.-L."/>
            <person name="Puazo M."/>
            <person name="Qu C."/>
            <person name="Quiroz J."/>
            <person name="Raj R."/>
            <person name="Weissenberger G."/>
            <person name="Xin Y."/>
            <person name="Zou X."/>
            <person name="Han Y."/>
            <person name="Richards S."/>
            <person name="Worley K."/>
            <person name="Muzny D."/>
            <person name="Gibbs R."/>
        </authorList>
    </citation>
    <scope>NUCLEOTIDE SEQUENCE</scope>
    <source>
        <strain evidence="6">Sampled in the wild</strain>
    </source>
</reference>
<evidence type="ECO:0000256" key="2">
    <source>
        <dbReference type="ARBA" id="ARBA00022490"/>
    </source>
</evidence>
<name>A0A8K0JY65_LADFU</name>
<dbReference type="InterPro" id="IPR004148">
    <property type="entry name" value="BAR_dom"/>
</dbReference>
<evidence type="ECO:0000259" key="5">
    <source>
        <dbReference type="Pfam" id="PF03114"/>
    </source>
</evidence>
<evidence type="ECO:0000313" key="7">
    <source>
        <dbReference type="Proteomes" id="UP000792457"/>
    </source>
</evidence>
<feature type="region of interest" description="Disordered" evidence="4">
    <location>
        <begin position="237"/>
        <end position="256"/>
    </location>
</feature>
<feature type="domain" description="BAR" evidence="5">
    <location>
        <begin position="42"/>
        <end position="224"/>
    </location>
</feature>
<dbReference type="PANTHER" id="PTHR47174">
    <property type="entry name" value="BRIDGING INTEGRATOR 3"/>
    <property type="match status" value="1"/>
</dbReference>
<dbReference type="GO" id="GO:0006897">
    <property type="term" value="P:endocytosis"/>
    <property type="evidence" value="ECO:0007669"/>
    <property type="project" value="InterPro"/>
</dbReference>
<evidence type="ECO:0000256" key="1">
    <source>
        <dbReference type="ARBA" id="ARBA00004245"/>
    </source>
</evidence>
<sequence length="278" mass="31405">MAWNPLRKNYLTTKPASAGNLFSASEQRDLELVFLRLQSLEENTKRLGKEMKKYCDLILHVYKLENKLSHDLGNSPLCHHNVELRKLAEDYLSVISQLEGSIQEAIKVCQKAVIEPSKRYSGYFQDIAQALHKRDQAVSEWQKVSAKVSKHSGTGTLGRAPGDVLKCETAKKALVDATREVNHIHAILMNELPTFYTRRGEYFHPCLQALARAQLEYYGEMTRLFTYVLQCSTSYVGTSPKSKYTGTSPSVSPRKSEAEFQDNISKKISAIKCLSIVK</sequence>
<gene>
    <name evidence="6" type="ORF">J437_LFUL003083</name>
</gene>
<dbReference type="OrthoDB" id="446293at2759"/>
<dbReference type="GO" id="GO:0051666">
    <property type="term" value="P:actin cortical patch localization"/>
    <property type="evidence" value="ECO:0007669"/>
    <property type="project" value="InterPro"/>
</dbReference>
<dbReference type="InterPro" id="IPR046982">
    <property type="entry name" value="BIN3/RVS161-like"/>
</dbReference>
<dbReference type="AlphaFoldDB" id="A0A8K0JY65"/>
<evidence type="ECO:0000256" key="4">
    <source>
        <dbReference type="SAM" id="MobiDB-lite"/>
    </source>
</evidence>
<dbReference type="Proteomes" id="UP000792457">
    <property type="component" value="Unassembled WGS sequence"/>
</dbReference>
<comment type="subcellular location">
    <subcellularLocation>
        <location evidence="1">Cytoplasm</location>
        <location evidence="1">Cytoskeleton</location>
    </subcellularLocation>
</comment>
<reference evidence="6" key="2">
    <citation type="submission" date="2017-10" db="EMBL/GenBank/DDBJ databases">
        <title>Ladona fulva Genome sequencing and assembly.</title>
        <authorList>
            <person name="Murali S."/>
            <person name="Richards S."/>
            <person name="Bandaranaike D."/>
            <person name="Bellair M."/>
            <person name="Blankenburg K."/>
            <person name="Chao H."/>
            <person name="Dinh H."/>
            <person name="Doddapaneni H."/>
            <person name="Dugan-Rocha S."/>
            <person name="Elkadiri S."/>
            <person name="Gnanaolivu R."/>
            <person name="Hernandez B."/>
            <person name="Skinner E."/>
            <person name="Javaid M."/>
            <person name="Lee S."/>
            <person name="Li M."/>
            <person name="Ming W."/>
            <person name="Munidasa M."/>
            <person name="Muniz J."/>
            <person name="Nguyen L."/>
            <person name="Hughes D."/>
            <person name="Osuji N."/>
            <person name="Pu L.-L."/>
            <person name="Puazo M."/>
            <person name="Qu C."/>
            <person name="Quiroz J."/>
            <person name="Raj R."/>
            <person name="Weissenberger G."/>
            <person name="Xin Y."/>
            <person name="Zou X."/>
            <person name="Han Y."/>
            <person name="Worley K."/>
            <person name="Muzny D."/>
            <person name="Gibbs R."/>
        </authorList>
    </citation>
    <scope>NUCLEOTIDE SEQUENCE</scope>
    <source>
        <strain evidence="6">Sampled in the wild</strain>
    </source>
</reference>